<protein>
    <submittedName>
        <fullName evidence="17">Receptor-like protein 15</fullName>
    </submittedName>
</protein>
<evidence type="ECO:0000256" key="6">
    <source>
        <dbReference type="ARBA" id="ARBA00022692"/>
    </source>
</evidence>
<comment type="subcellular location">
    <subcellularLocation>
        <location evidence="2">Cell membrane</location>
    </subcellularLocation>
    <subcellularLocation>
        <location evidence="1">Membrane</location>
        <topology evidence="1">Single-pass membrane protein</topology>
    </subcellularLocation>
</comment>
<dbReference type="InterPro" id="IPR001611">
    <property type="entry name" value="Leu-rich_rpt"/>
</dbReference>
<dbReference type="PROSITE" id="PS51450">
    <property type="entry name" value="LRR"/>
    <property type="match status" value="1"/>
</dbReference>
<dbReference type="SUPFAM" id="SSF52047">
    <property type="entry name" value="RNI-like"/>
    <property type="match status" value="1"/>
</dbReference>
<keyword evidence="4" id="KW-1003">Cell membrane</keyword>
<evidence type="ECO:0000256" key="5">
    <source>
        <dbReference type="ARBA" id="ARBA00022614"/>
    </source>
</evidence>
<keyword evidence="11" id="KW-0675">Receptor</keyword>
<organism evidence="16 17">
    <name type="scientific">Juglans regia</name>
    <name type="common">English walnut</name>
    <dbReference type="NCBI Taxonomy" id="51240"/>
    <lineage>
        <taxon>Eukaryota</taxon>
        <taxon>Viridiplantae</taxon>
        <taxon>Streptophyta</taxon>
        <taxon>Embryophyta</taxon>
        <taxon>Tracheophyta</taxon>
        <taxon>Spermatophyta</taxon>
        <taxon>Magnoliopsida</taxon>
        <taxon>eudicotyledons</taxon>
        <taxon>Gunneridae</taxon>
        <taxon>Pentapetalae</taxon>
        <taxon>rosids</taxon>
        <taxon>fabids</taxon>
        <taxon>Fagales</taxon>
        <taxon>Juglandaceae</taxon>
        <taxon>Juglans</taxon>
    </lineage>
</organism>
<feature type="domain" description="Leucine-rich repeat-containing N-terminal plant-type" evidence="15">
    <location>
        <begin position="27"/>
        <end position="64"/>
    </location>
</feature>
<keyword evidence="12" id="KW-0325">Glycoprotein</keyword>
<keyword evidence="6 13" id="KW-0812">Transmembrane</keyword>
<dbReference type="FunFam" id="3.80.10.10:FF:000095">
    <property type="entry name" value="LRR receptor-like serine/threonine-protein kinase GSO1"/>
    <property type="match status" value="1"/>
</dbReference>
<name>A0A2I4DML8_JUGRE</name>
<reference evidence="17" key="1">
    <citation type="submission" date="2025-08" db="UniProtKB">
        <authorList>
            <consortium name="RefSeq"/>
        </authorList>
    </citation>
    <scope>IDENTIFICATION</scope>
    <source>
        <tissue evidence="17">Leaves</tissue>
    </source>
</reference>
<dbReference type="InterPro" id="IPR032675">
    <property type="entry name" value="LRR_dom_sf"/>
</dbReference>
<dbReference type="Pfam" id="PF13855">
    <property type="entry name" value="LRR_8"/>
    <property type="match status" value="2"/>
</dbReference>
<evidence type="ECO:0000256" key="10">
    <source>
        <dbReference type="ARBA" id="ARBA00023136"/>
    </source>
</evidence>
<dbReference type="Pfam" id="PF08263">
    <property type="entry name" value="LRRNT_2"/>
    <property type="match status" value="1"/>
</dbReference>
<dbReference type="PRINTS" id="PR00019">
    <property type="entry name" value="LEURICHRPT"/>
</dbReference>
<evidence type="ECO:0000256" key="1">
    <source>
        <dbReference type="ARBA" id="ARBA00004167"/>
    </source>
</evidence>
<dbReference type="FunFam" id="3.80.10.10:FF:000041">
    <property type="entry name" value="LRR receptor-like serine/threonine-protein kinase ERECTA"/>
    <property type="match status" value="1"/>
</dbReference>
<dbReference type="STRING" id="51240.A0A2I4DML8"/>
<sequence length="1013" mass="114242">MEFGIFGWWLMLAALFQLSSIHACLREEREALLRLKDFRNSFGDFVTSNWEGRNCCDWGSVVCDNTTGRVIELHFFNIFTFITLNASLFIPFQELKYLDLSYNRISGWAPNEGFERLSGLSKLEVLDFTGNNFNEIFLSPLGQFLSLKELYLTFNGLDLIPISGFERLSRLSKLEVLDFSWNYFNESFLSSLGQFLSLKKLYLRYNMLDRPINIPISELGRLKNLQELYLDGSYIDKSFLSKVGVLTSLNVLTISNCGFNGSLAIIQGLCELMNLRELDLSHNNFEGTLPSCLANMTELRIFDISSNRFNGSIDLSPLPSLRSLEYLNLSHNYFNPITFSSFFNLSKLEVIFSDGNKVVDETDLSQRWVPGFQLKAFSCSRCLSNKSGRITPRFLHHQFDLQLLLLPHNNLAGQFPTWFLENNTRLGFLDLGNNSLTGTLQLPNHSVPNLLTLDISFNNIQGQIPTTFGLVFPNLEVLNIYKNDFEGVIPFSFGNLASLKYLDISSNNFSGTIPMTLTMGCSSLRYLRLSKNHLTGQLFPANSNLLALSYLYLDNNHFSGEISHSISNLTILEVIDFSNNNLLGMLPRWMGNMTFLTDIAIAKNQLEGPIPIELCYLKSLEFFDLSHNNLSGSVPSCSNWSKIIHVHLNKNKLTGPITSAFKGYSTLVTLNLRDNHLTGNIPDWISNLSSLSILLLKANYLQGKIPFRICLLENLSLLDLSNNSFSGQIPHCLSNITFEPTSRKSKISEPGLTSSISFNMSSFLHSALITNKVGKLVFDYPYYIFPSVEVIQEVEFATKNNTLSYKGYILNYMSGIDLSCNKLEGEIPTELGDLSNIHVLNLSFNNLMGSIPTEFSKLKQIESLDLSHNNLDGIIPPQLVELNSLAVFKVAHNNLRGTTPERKAQFGTFDESSYEGNPLLCGPPLLKACTKVEPSSTIPTDNEGDEACGFIDLEVFYVSFVVSYVIILLAIVAILYINLHWRRAWFNFVEECVSTCYYFIVTSTGKLSRFRIV</sequence>
<dbReference type="InterPro" id="IPR052595">
    <property type="entry name" value="LRRC69/RLP"/>
</dbReference>
<evidence type="ECO:0000256" key="14">
    <source>
        <dbReference type="SAM" id="SignalP"/>
    </source>
</evidence>
<dbReference type="GO" id="GO:0005886">
    <property type="term" value="C:plasma membrane"/>
    <property type="evidence" value="ECO:0007669"/>
    <property type="project" value="UniProtKB-SubCell"/>
</dbReference>
<feature type="signal peptide" evidence="14">
    <location>
        <begin position="1"/>
        <end position="23"/>
    </location>
</feature>
<evidence type="ECO:0000256" key="13">
    <source>
        <dbReference type="SAM" id="Phobius"/>
    </source>
</evidence>
<dbReference type="FunFam" id="3.80.10.10:FF:000213">
    <property type="entry name" value="Tyrosine-sulfated glycopeptide receptor 1"/>
    <property type="match status" value="1"/>
</dbReference>
<dbReference type="PANTHER" id="PTHR48057:SF29">
    <property type="entry name" value="OS02G0609900 PROTEIN"/>
    <property type="match status" value="1"/>
</dbReference>
<dbReference type="GO" id="GO:0004672">
    <property type="term" value="F:protein kinase activity"/>
    <property type="evidence" value="ECO:0000318"/>
    <property type="project" value="GO_Central"/>
</dbReference>
<evidence type="ECO:0000256" key="7">
    <source>
        <dbReference type="ARBA" id="ARBA00022729"/>
    </source>
</evidence>
<evidence type="ECO:0000256" key="4">
    <source>
        <dbReference type="ARBA" id="ARBA00022475"/>
    </source>
</evidence>
<keyword evidence="9 13" id="KW-1133">Transmembrane helix</keyword>
<dbReference type="SMART" id="SM00365">
    <property type="entry name" value="LRR_SD22"/>
    <property type="match status" value="6"/>
</dbReference>
<evidence type="ECO:0000256" key="8">
    <source>
        <dbReference type="ARBA" id="ARBA00022737"/>
    </source>
</evidence>
<keyword evidence="7 14" id="KW-0732">Signal</keyword>
<dbReference type="AlphaFoldDB" id="A0A2I4DML8"/>
<dbReference type="InterPro" id="IPR013210">
    <property type="entry name" value="LRR_N_plant-typ"/>
</dbReference>
<dbReference type="InParanoid" id="A0A2I4DML8"/>
<gene>
    <name evidence="17" type="primary">LOC108981622</name>
</gene>
<dbReference type="OrthoDB" id="4691307at2759"/>
<keyword evidence="10 13" id="KW-0472">Membrane</keyword>
<evidence type="ECO:0000256" key="12">
    <source>
        <dbReference type="ARBA" id="ARBA00023180"/>
    </source>
</evidence>
<feature type="chain" id="PRO_5028124131" evidence="14">
    <location>
        <begin position="24"/>
        <end position="1013"/>
    </location>
</feature>
<dbReference type="SUPFAM" id="SSF52058">
    <property type="entry name" value="L domain-like"/>
    <property type="match status" value="2"/>
</dbReference>
<dbReference type="SMART" id="SM00369">
    <property type="entry name" value="LRR_TYP"/>
    <property type="match status" value="13"/>
</dbReference>
<proteinExistence type="inferred from homology"/>
<feature type="transmembrane region" description="Helical" evidence="13">
    <location>
        <begin position="955"/>
        <end position="977"/>
    </location>
</feature>
<evidence type="ECO:0000256" key="9">
    <source>
        <dbReference type="ARBA" id="ARBA00022989"/>
    </source>
</evidence>
<evidence type="ECO:0000313" key="16">
    <source>
        <dbReference type="Proteomes" id="UP000235220"/>
    </source>
</evidence>
<dbReference type="RefSeq" id="XP_018808396.2">
    <property type="nucleotide sequence ID" value="XM_018952851.2"/>
</dbReference>
<keyword evidence="5" id="KW-0433">Leucine-rich repeat</keyword>
<evidence type="ECO:0000256" key="2">
    <source>
        <dbReference type="ARBA" id="ARBA00004236"/>
    </source>
</evidence>
<evidence type="ECO:0000256" key="11">
    <source>
        <dbReference type="ARBA" id="ARBA00023170"/>
    </source>
</evidence>
<dbReference type="GeneID" id="108981622"/>
<comment type="similarity">
    <text evidence="3">Belongs to the RLP family.</text>
</comment>
<evidence type="ECO:0000313" key="17">
    <source>
        <dbReference type="RefSeq" id="XP_018808396.2"/>
    </source>
</evidence>
<dbReference type="InterPro" id="IPR003591">
    <property type="entry name" value="Leu-rich_rpt_typical-subtyp"/>
</dbReference>
<keyword evidence="8" id="KW-0677">Repeat</keyword>
<evidence type="ECO:0000259" key="15">
    <source>
        <dbReference type="Pfam" id="PF08263"/>
    </source>
</evidence>
<accession>A0A2I4DML8</accession>
<dbReference type="Gene3D" id="3.80.10.10">
    <property type="entry name" value="Ribonuclease Inhibitor"/>
    <property type="match status" value="3"/>
</dbReference>
<dbReference type="KEGG" id="jre:108981622"/>
<keyword evidence="16" id="KW-1185">Reference proteome</keyword>
<dbReference type="Pfam" id="PF00560">
    <property type="entry name" value="LRR_1"/>
    <property type="match status" value="10"/>
</dbReference>
<dbReference type="FunCoup" id="A0A2I4DML8">
    <property type="interactions" value="2526"/>
</dbReference>
<dbReference type="Proteomes" id="UP000235220">
    <property type="component" value="Chromosome 6"/>
</dbReference>
<evidence type="ECO:0000256" key="3">
    <source>
        <dbReference type="ARBA" id="ARBA00009592"/>
    </source>
</evidence>
<dbReference type="PANTHER" id="PTHR48057">
    <property type="entry name" value="LEUCINE-RICH REPEAT SERINE/THREONINE-PROTEIN KINASE 1"/>
    <property type="match status" value="1"/>
</dbReference>